<dbReference type="InterPro" id="IPR011011">
    <property type="entry name" value="Znf_FYVE_PHD"/>
</dbReference>
<keyword evidence="3" id="KW-0862">Zinc</keyword>
<feature type="compositionally biased region" description="Acidic residues" evidence="5">
    <location>
        <begin position="211"/>
        <end position="221"/>
    </location>
</feature>
<dbReference type="InterPro" id="IPR013083">
    <property type="entry name" value="Znf_RING/FYVE/PHD"/>
</dbReference>
<gene>
    <name evidence="8" type="ORF">LSAT_V11C700370750</name>
</gene>
<feature type="compositionally biased region" description="Basic and acidic residues" evidence="5">
    <location>
        <begin position="396"/>
        <end position="408"/>
    </location>
</feature>
<dbReference type="PANTHER" id="PTHR47177">
    <property type="entry name" value="F18C1.6 PROTEIN"/>
    <property type="match status" value="1"/>
</dbReference>
<feature type="compositionally biased region" description="Acidic residues" evidence="5">
    <location>
        <begin position="670"/>
        <end position="681"/>
    </location>
</feature>
<organism evidence="8 9">
    <name type="scientific">Lactuca sativa</name>
    <name type="common">Garden lettuce</name>
    <dbReference type="NCBI Taxonomy" id="4236"/>
    <lineage>
        <taxon>Eukaryota</taxon>
        <taxon>Viridiplantae</taxon>
        <taxon>Streptophyta</taxon>
        <taxon>Embryophyta</taxon>
        <taxon>Tracheophyta</taxon>
        <taxon>Spermatophyta</taxon>
        <taxon>Magnoliopsida</taxon>
        <taxon>eudicotyledons</taxon>
        <taxon>Gunneridae</taxon>
        <taxon>Pentapetalae</taxon>
        <taxon>asterids</taxon>
        <taxon>campanulids</taxon>
        <taxon>Asterales</taxon>
        <taxon>Asteraceae</taxon>
        <taxon>Cichorioideae</taxon>
        <taxon>Cichorieae</taxon>
        <taxon>Lactucinae</taxon>
        <taxon>Lactuca</taxon>
    </lineage>
</organism>
<dbReference type="CDD" id="cd16574">
    <property type="entry name" value="RING-HC_Topors"/>
    <property type="match status" value="1"/>
</dbReference>
<dbReference type="EMBL" id="NBSK02000007">
    <property type="protein sequence ID" value="KAJ0197326.1"/>
    <property type="molecule type" value="Genomic_DNA"/>
</dbReference>
<keyword evidence="1" id="KW-0479">Metal-binding</keyword>
<dbReference type="Pfam" id="PF13639">
    <property type="entry name" value="zf-RING_2"/>
    <property type="match status" value="1"/>
</dbReference>
<dbReference type="SMART" id="SM00249">
    <property type="entry name" value="PHD"/>
    <property type="match status" value="1"/>
</dbReference>
<dbReference type="Pfam" id="PF00628">
    <property type="entry name" value="PHD"/>
    <property type="match status" value="1"/>
</dbReference>
<dbReference type="PANTHER" id="PTHR47177:SF3">
    <property type="entry name" value="F18C1.6 PROTEIN"/>
    <property type="match status" value="1"/>
</dbReference>
<feature type="compositionally biased region" description="Basic and acidic residues" evidence="5">
    <location>
        <begin position="698"/>
        <end position="708"/>
    </location>
</feature>
<feature type="compositionally biased region" description="Basic and acidic residues" evidence="5">
    <location>
        <begin position="600"/>
        <end position="609"/>
    </location>
</feature>
<dbReference type="SMART" id="SM00184">
    <property type="entry name" value="RING"/>
    <property type="match status" value="1"/>
</dbReference>
<feature type="compositionally biased region" description="Basic residues" evidence="5">
    <location>
        <begin position="709"/>
        <end position="732"/>
    </location>
</feature>
<protein>
    <recommendedName>
        <fullName evidence="10">PHD-type domain-containing protein</fullName>
    </recommendedName>
</protein>
<evidence type="ECO:0000256" key="2">
    <source>
        <dbReference type="ARBA" id="ARBA00022771"/>
    </source>
</evidence>
<feature type="domain" description="RING-type" evidence="7">
    <location>
        <begin position="825"/>
        <end position="867"/>
    </location>
</feature>
<dbReference type="GO" id="GO:0008270">
    <property type="term" value="F:zinc ion binding"/>
    <property type="evidence" value="ECO:0007669"/>
    <property type="project" value="UniProtKB-KW"/>
</dbReference>
<dbReference type="InterPro" id="IPR017907">
    <property type="entry name" value="Znf_RING_CS"/>
</dbReference>
<evidence type="ECO:0000256" key="3">
    <source>
        <dbReference type="ARBA" id="ARBA00022833"/>
    </source>
</evidence>
<feature type="compositionally biased region" description="Acidic residues" evidence="5">
    <location>
        <begin position="510"/>
        <end position="528"/>
    </location>
</feature>
<dbReference type="SUPFAM" id="SSF57903">
    <property type="entry name" value="FYVE/PHD zinc finger"/>
    <property type="match status" value="1"/>
</dbReference>
<evidence type="ECO:0008006" key="10">
    <source>
        <dbReference type="Google" id="ProtNLM"/>
    </source>
</evidence>
<evidence type="ECO:0000256" key="1">
    <source>
        <dbReference type="ARBA" id="ARBA00022723"/>
    </source>
</evidence>
<feature type="compositionally biased region" description="Acidic residues" evidence="5">
    <location>
        <begin position="381"/>
        <end position="395"/>
    </location>
</feature>
<dbReference type="InterPro" id="IPR001841">
    <property type="entry name" value="Znf_RING"/>
</dbReference>
<feature type="compositionally biased region" description="Polar residues" evidence="5">
    <location>
        <begin position="648"/>
        <end position="659"/>
    </location>
</feature>
<feature type="compositionally biased region" description="Basic and acidic residues" evidence="5">
    <location>
        <begin position="563"/>
        <end position="574"/>
    </location>
</feature>
<feature type="region of interest" description="Disordered" evidence="5">
    <location>
        <begin position="370"/>
        <end position="766"/>
    </location>
</feature>
<feature type="compositionally biased region" description="Acidic residues" evidence="5">
    <location>
        <begin position="180"/>
        <end position="189"/>
    </location>
</feature>
<dbReference type="SUPFAM" id="SSF57850">
    <property type="entry name" value="RING/U-box"/>
    <property type="match status" value="1"/>
</dbReference>
<dbReference type="Proteomes" id="UP000235145">
    <property type="component" value="Unassembled WGS sequence"/>
</dbReference>
<feature type="region of interest" description="Disordered" evidence="5">
    <location>
        <begin position="788"/>
        <end position="807"/>
    </location>
</feature>
<feature type="region of interest" description="Disordered" evidence="5">
    <location>
        <begin position="25"/>
        <end position="356"/>
    </location>
</feature>
<feature type="compositionally biased region" description="Basic and acidic residues" evidence="5">
    <location>
        <begin position="493"/>
        <end position="507"/>
    </location>
</feature>
<evidence type="ECO:0000256" key="5">
    <source>
        <dbReference type="SAM" id="MobiDB-lite"/>
    </source>
</evidence>
<keyword evidence="9" id="KW-1185">Reference proteome</keyword>
<feature type="compositionally biased region" description="Acidic residues" evidence="5">
    <location>
        <begin position="285"/>
        <end position="295"/>
    </location>
</feature>
<evidence type="ECO:0000259" key="6">
    <source>
        <dbReference type="PROSITE" id="PS50016"/>
    </source>
</evidence>
<feature type="compositionally biased region" description="Basic residues" evidence="5">
    <location>
        <begin position="267"/>
        <end position="282"/>
    </location>
</feature>
<dbReference type="AlphaFoldDB" id="A0A9R1V0L2"/>
<evidence type="ECO:0000259" key="7">
    <source>
        <dbReference type="PROSITE" id="PS50089"/>
    </source>
</evidence>
<feature type="compositionally biased region" description="Acidic residues" evidence="5">
    <location>
        <begin position="580"/>
        <end position="589"/>
    </location>
</feature>
<evidence type="ECO:0000256" key="4">
    <source>
        <dbReference type="PROSITE-ProRule" id="PRU00175"/>
    </source>
</evidence>
<dbReference type="InterPro" id="IPR001965">
    <property type="entry name" value="Znf_PHD"/>
</dbReference>
<feature type="compositionally biased region" description="Basic residues" evidence="5">
    <location>
        <begin position="84"/>
        <end position="98"/>
    </location>
</feature>
<feature type="compositionally biased region" description="Acidic residues" evidence="5">
    <location>
        <begin position="441"/>
        <end position="450"/>
    </location>
</feature>
<feature type="compositionally biased region" description="Basic and acidic residues" evidence="5">
    <location>
        <begin position="229"/>
        <end position="246"/>
    </location>
</feature>
<feature type="compositionally biased region" description="Basic and acidic residues" evidence="5">
    <location>
        <begin position="167"/>
        <end position="179"/>
    </location>
</feature>
<evidence type="ECO:0000313" key="9">
    <source>
        <dbReference type="Proteomes" id="UP000235145"/>
    </source>
</evidence>
<reference evidence="8 9" key="1">
    <citation type="journal article" date="2017" name="Nat. Commun.">
        <title>Genome assembly with in vitro proximity ligation data and whole-genome triplication in lettuce.</title>
        <authorList>
            <person name="Reyes-Chin-Wo S."/>
            <person name="Wang Z."/>
            <person name="Yang X."/>
            <person name="Kozik A."/>
            <person name="Arikit S."/>
            <person name="Song C."/>
            <person name="Xia L."/>
            <person name="Froenicke L."/>
            <person name="Lavelle D.O."/>
            <person name="Truco M.J."/>
            <person name="Xia R."/>
            <person name="Zhu S."/>
            <person name="Xu C."/>
            <person name="Xu H."/>
            <person name="Xu X."/>
            <person name="Cox K."/>
            <person name="Korf I."/>
            <person name="Meyers B.C."/>
            <person name="Michelmore R.W."/>
        </authorList>
    </citation>
    <scope>NUCLEOTIDE SEQUENCE [LARGE SCALE GENOMIC DNA]</scope>
    <source>
        <strain evidence="9">cv. Salinas</strain>
        <tissue evidence="8">Seedlings</tissue>
    </source>
</reference>
<comment type="caution">
    <text evidence="8">The sequence shown here is derived from an EMBL/GenBank/DDBJ whole genome shotgun (WGS) entry which is preliminary data.</text>
</comment>
<feature type="compositionally biased region" description="Basic residues" evidence="5">
    <location>
        <begin position="137"/>
        <end position="151"/>
    </location>
</feature>
<feature type="compositionally biased region" description="Acidic residues" evidence="5">
    <location>
        <begin position="118"/>
        <end position="132"/>
    </location>
</feature>
<feature type="compositionally biased region" description="Basic residues" evidence="5">
    <location>
        <begin position="198"/>
        <end position="208"/>
    </location>
</feature>
<dbReference type="PROSITE" id="PS50016">
    <property type="entry name" value="ZF_PHD_2"/>
    <property type="match status" value="1"/>
</dbReference>
<proteinExistence type="predicted"/>
<dbReference type="Gene3D" id="3.30.40.10">
    <property type="entry name" value="Zinc/RING finger domain, C3HC4 (zinc finger)"/>
    <property type="match status" value="2"/>
</dbReference>
<feature type="compositionally biased region" description="Basic residues" evidence="5">
    <location>
        <begin position="304"/>
        <end position="315"/>
    </location>
</feature>
<feature type="compositionally biased region" description="Acidic residues" evidence="5">
    <location>
        <begin position="44"/>
        <end position="78"/>
    </location>
</feature>
<dbReference type="InterPro" id="IPR058746">
    <property type="entry name" value="Znf_RING-type_Topors"/>
</dbReference>
<sequence>MCTLILFRVRGCLCLSALQEQMTRGNGVGVKGNKRRKIQQREQDSEESDEEYNVAEDEDSDESDECYSLDGDESEEILADFGKSRRVARSRNTRRTSAGRKGNEIAKPRKRRRVSYTGDDDDDDDEDDDEEFMSLGKKAKRIKKPREKKRVSYTEVDDDEEFMSLGREAKRREKKRVSYTEDDDDEDFGEFMFSSRNQRNKPREKKRVSYTEEEEEDDDDAGFMSSGRESSRIKKPVEKKRFSYTKDDDDEEEEEDDDDYAEFVSLGRKRNQRQKPKEKKRVSYTEEDEDDDDAEFMSSGKEGKHVKKPREKKKVSYTEEDDDVEDYLEFMSSGRKRSQRKKCHEEKRVEHEDNDDAEFMSLGKECNQVNNPREKKRVSCAEEDVGDDEDYAEFESEGRNHIKNRVSDTEEDEDDAEFMSSGREANHIKKPREKNRVSYREEEEEEEDYAEFVSTGRNRTQRKKLQKRISDTEADDDDDDGDDDAEFMSLDSEANKITKPMELKRVSYTEGDDDDDDDLGNDDDDEEFISFGREGKQIKKPREKNMVAYKEEYDDDEVDDKEDNQIKNLKEKESVLYTKEDDDNDDEGEYAGFVSLGRKKPQEKERVSDTEDDDDDDREFMYPGEKVNQKKNLREKRKVSYTEDDSDFISTSNKSNPINAPQEKSRISSEEDNQEEEDENDAEFKLSESDFLDDEDETPKMKKPEKPPQKKSIRGRHKKTKKPTRPKQRNPRKVASTKDKKTKKPTPESDSDFVSPPSSDHEYTISEEEREQMREARVYCANLRAKLRSSSSQNQEETQRKKYPIRKGKEKLEENTKDEIGKQVCGICLSEEAKRTVRGVLNCCRHYFCFSCIMEWSKVESRCPLCKQRFSTITKAAKSDTGFDSRTVVIPVPECDQVYEPSEEELRGYLDPYESVICTECHHGGEDALMLLCDICDSSAHTFCVGLGREVPEGNWYCDGCRPTVFGSLNSSDPLPPSSSRSPIPGGFDLNELYVPETPLTQQQPQSQQTRVLVLPEPGDFTPATTLRDRRRIHRQIHHRFLNNNRMNDLVNRNGGRTSSSSASGIRLFGSQLDQPQSQRDNHVGVGADVSLEGEHGGPGLGLGFDSRLGFGQLHPCTNRSSIASDACREVSLSAKCKKIASYFYFFSLTKLHFWSLSVTDFCNFGPKKFSLAILVLI</sequence>
<dbReference type="PROSITE" id="PS50089">
    <property type="entry name" value="ZF_RING_2"/>
    <property type="match status" value="1"/>
</dbReference>
<feature type="compositionally biased region" description="Basic residues" evidence="5">
    <location>
        <begin position="629"/>
        <end position="639"/>
    </location>
</feature>
<feature type="domain" description="PHD-type" evidence="6">
    <location>
        <begin position="915"/>
        <end position="964"/>
    </location>
</feature>
<accession>A0A9R1V0L2</accession>
<feature type="compositionally biased region" description="Acidic residues" evidence="5">
    <location>
        <begin position="552"/>
        <end position="562"/>
    </location>
</feature>
<name>A0A9R1V0L2_LACSA</name>
<dbReference type="InterPro" id="IPR019787">
    <property type="entry name" value="Znf_PHD-finger"/>
</dbReference>
<evidence type="ECO:0000313" key="8">
    <source>
        <dbReference type="EMBL" id="KAJ0197326.1"/>
    </source>
</evidence>
<feature type="compositionally biased region" description="Acidic residues" evidence="5">
    <location>
        <begin position="247"/>
        <end position="261"/>
    </location>
</feature>
<dbReference type="PROSITE" id="PS00518">
    <property type="entry name" value="ZF_RING_1"/>
    <property type="match status" value="1"/>
</dbReference>
<keyword evidence="2 4" id="KW-0863">Zinc-finger</keyword>
<feature type="compositionally biased region" description="Acidic residues" evidence="5">
    <location>
        <begin position="472"/>
        <end position="486"/>
    </location>
</feature>
<feature type="compositionally biased region" description="Acidic residues" evidence="5">
    <location>
        <begin position="318"/>
        <end position="328"/>
    </location>
</feature>